<gene>
    <name evidence="1" type="ORF">RJT34_23035</name>
</gene>
<name>A0AAN9FLS7_CLITE</name>
<keyword evidence="2" id="KW-1185">Reference proteome</keyword>
<evidence type="ECO:0000313" key="2">
    <source>
        <dbReference type="Proteomes" id="UP001359559"/>
    </source>
</evidence>
<proteinExistence type="predicted"/>
<comment type="caution">
    <text evidence="1">The sequence shown here is derived from an EMBL/GenBank/DDBJ whole genome shotgun (WGS) entry which is preliminary data.</text>
</comment>
<evidence type="ECO:0000313" key="1">
    <source>
        <dbReference type="EMBL" id="KAK7278014.1"/>
    </source>
</evidence>
<dbReference type="EMBL" id="JAYKXN010000006">
    <property type="protein sequence ID" value="KAK7278014.1"/>
    <property type="molecule type" value="Genomic_DNA"/>
</dbReference>
<accession>A0AAN9FLS7</accession>
<reference evidence="1 2" key="1">
    <citation type="submission" date="2024-01" db="EMBL/GenBank/DDBJ databases">
        <title>The genomes of 5 underutilized Papilionoideae crops provide insights into root nodulation and disease resistance.</title>
        <authorList>
            <person name="Yuan L."/>
        </authorList>
    </citation>
    <scope>NUCLEOTIDE SEQUENCE [LARGE SCALE GENOMIC DNA]</scope>
    <source>
        <strain evidence="1">LY-2023</strain>
        <tissue evidence="1">Leaf</tissue>
    </source>
</reference>
<dbReference type="Proteomes" id="UP001359559">
    <property type="component" value="Unassembled WGS sequence"/>
</dbReference>
<protein>
    <submittedName>
        <fullName evidence="1">Uncharacterized protein</fullName>
    </submittedName>
</protein>
<sequence>MRISHMAECDISVKIYIYGLYNDLHAYATHTHLNLVKSLPLFHPSPRNIFPNSQSKLSLFTLSYLLFPQVLLEKKTHTPHHSLSQVVLPY</sequence>
<organism evidence="1 2">
    <name type="scientific">Clitoria ternatea</name>
    <name type="common">Butterfly pea</name>
    <dbReference type="NCBI Taxonomy" id="43366"/>
    <lineage>
        <taxon>Eukaryota</taxon>
        <taxon>Viridiplantae</taxon>
        <taxon>Streptophyta</taxon>
        <taxon>Embryophyta</taxon>
        <taxon>Tracheophyta</taxon>
        <taxon>Spermatophyta</taxon>
        <taxon>Magnoliopsida</taxon>
        <taxon>eudicotyledons</taxon>
        <taxon>Gunneridae</taxon>
        <taxon>Pentapetalae</taxon>
        <taxon>rosids</taxon>
        <taxon>fabids</taxon>
        <taxon>Fabales</taxon>
        <taxon>Fabaceae</taxon>
        <taxon>Papilionoideae</taxon>
        <taxon>50 kb inversion clade</taxon>
        <taxon>NPAAA clade</taxon>
        <taxon>indigoferoid/millettioid clade</taxon>
        <taxon>Phaseoleae</taxon>
        <taxon>Clitoria</taxon>
    </lineage>
</organism>
<dbReference type="AlphaFoldDB" id="A0AAN9FLS7"/>